<reference evidence="2" key="1">
    <citation type="journal article" date="2014" name="Front. Microbiol.">
        <title>High frequency of phylogenetically diverse reductive dehalogenase-homologous genes in deep subseafloor sedimentary metagenomes.</title>
        <authorList>
            <person name="Kawai M."/>
            <person name="Futagami T."/>
            <person name="Toyoda A."/>
            <person name="Takaki Y."/>
            <person name="Nishi S."/>
            <person name="Hori S."/>
            <person name="Arai W."/>
            <person name="Tsubouchi T."/>
            <person name="Morono Y."/>
            <person name="Uchiyama I."/>
            <person name="Ito T."/>
            <person name="Fujiyama A."/>
            <person name="Inagaki F."/>
            <person name="Takami H."/>
        </authorList>
    </citation>
    <scope>NUCLEOTIDE SEQUENCE</scope>
    <source>
        <strain evidence="2">Expedition CK06-06</strain>
    </source>
</reference>
<dbReference type="AlphaFoldDB" id="X0VA41"/>
<sequence length="77" mass="8801">MDNVISKSKFKPHALKYFRHVEESGKELIITDHGKPTLKIVPFSEDPLEPLKALRNSVIKYKDPTAPVGLEDWESLK</sequence>
<gene>
    <name evidence="2" type="ORF">S01H1_54106</name>
</gene>
<dbReference type="Gene3D" id="3.40.1620.10">
    <property type="entry name" value="YefM-like domain"/>
    <property type="match status" value="1"/>
</dbReference>
<proteinExistence type="inferred from homology"/>
<dbReference type="SUPFAM" id="SSF143120">
    <property type="entry name" value="YefM-like"/>
    <property type="match status" value="1"/>
</dbReference>
<protein>
    <recommendedName>
        <fullName evidence="3">Antitoxin</fullName>
    </recommendedName>
</protein>
<comment type="similarity">
    <text evidence="1">Belongs to the phD/YefM antitoxin family.</text>
</comment>
<accession>X0VA41</accession>
<organism evidence="2">
    <name type="scientific">marine sediment metagenome</name>
    <dbReference type="NCBI Taxonomy" id="412755"/>
    <lineage>
        <taxon>unclassified sequences</taxon>
        <taxon>metagenomes</taxon>
        <taxon>ecological metagenomes</taxon>
    </lineage>
</organism>
<dbReference type="Pfam" id="PF02604">
    <property type="entry name" value="PhdYeFM_antitox"/>
    <property type="match status" value="1"/>
</dbReference>
<evidence type="ECO:0008006" key="3">
    <source>
        <dbReference type="Google" id="ProtNLM"/>
    </source>
</evidence>
<dbReference type="InterPro" id="IPR006442">
    <property type="entry name" value="Antitoxin_Phd/YefM"/>
</dbReference>
<evidence type="ECO:0000256" key="1">
    <source>
        <dbReference type="ARBA" id="ARBA00009981"/>
    </source>
</evidence>
<evidence type="ECO:0000313" key="2">
    <source>
        <dbReference type="EMBL" id="GAG15110.1"/>
    </source>
</evidence>
<dbReference type="EMBL" id="BARS01035084">
    <property type="protein sequence ID" value="GAG15110.1"/>
    <property type="molecule type" value="Genomic_DNA"/>
</dbReference>
<dbReference type="InterPro" id="IPR036165">
    <property type="entry name" value="YefM-like_sf"/>
</dbReference>
<comment type="caution">
    <text evidence="2">The sequence shown here is derived from an EMBL/GenBank/DDBJ whole genome shotgun (WGS) entry which is preliminary data.</text>
</comment>
<name>X0VA41_9ZZZZ</name>